<dbReference type="GO" id="GO:0007059">
    <property type="term" value="P:chromosome segregation"/>
    <property type="evidence" value="ECO:0007669"/>
    <property type="project" value="TreeGrafter"/>
</dbReference>
<accession>A0A8C6Z059</accession>
<name>A0A8C6Z059_NOTPE</name>
<keyword evidence="3" id="KW-0175">Coiled coil</keyword>
<dbReference type="Proteomes" id="UP000694420">
    <property type="component" value="Unplaced"/>
</dbReference>
<dbReference type="Pfam" id="PF07989">
    <property type="entry name" value="Cnn_1N"/>
    <property type="match status" value="1"/>
</dbReference>
<dbReference type="GO" id="GO:0008017">
    <property type="term" value="F:microtubule binding"/>
    <property type="evidence" value="ECO:0007669"/>
    <property type="project" value="TreeGrafter"/>
</dbReference>
<dbReference type="GO" id="GO:0043015">
    <property type="term" value="F:gamma-tubulin binding"/>
    <property type="evidence" value="ECO:0007669"/>
    <property type="project" value="TreeGrafter"/>
</dbReference>
<dbReference type="GO" id="GO:0090266">
    <property type="term" value="P:regulation of mitotic cell cycle spindle assembly checkpoint"/>
    <property type="evidence" value="ECO:0007669"/>
    <property type="project" value="TreeGrafter"/>
</dbReference>
<keyword evidence="2" id="KW-0963">Cytoplasm</keyword>
<dbReference type="InterPro" id="IPR042791">
    <property type="entry name" value="CDK5RAP2"/>
</dbReference>
<dbReference type="PANTHER" id="PTHR46930">
    <property type="entry name" value="CDK5 REGULATORY SUBUNIT-ASSOCIATED PROTEIN 2"/>
    <property type="match status" value="1"/>
</dbReference>
<dbReference type="GO" id="GO:0035371">
    <property type="term" value="C:microtubule plus-end"/>
    <property type="evidence" value="ECO:0007669"/>
    <property type="project" value="TreeGrafter"/>
</dbReference>
<evidence type="ECO:0000256" key="4">
    <source>
        <dbReference type="SAM" id="MobiDB-lite"/>
    </source>
</evidence>
<keyword evidence="7" id="KW-1185">Reference proteome</keyword>
<dbReference type="GO" id="GO:0001578">
    <property type="term" value="P:microtubule bundle formation"/>
    <property type="evidence" value="ECO:0007669"/>
    <property type="project" value="TreeGrafter"/>
</dbReference>
<evidence type="ECO:0000256" key="2">
    <source>
        <dbReference type="ARBA" id="ARBA00022490"/>
    </source>
</evidence>
<reference evidence="6" key="2">
    <citation type="submission" date="2025-09" db="UniProtKB">
        <authorList>
            <consortium name="Ensembl"/>
        </authorList>
    </citation>
    <scope>IDENTIFICATION</scope>
</reference>
<comment type="subcellular location">
    <subcellularLocation>
        <location evidence="1">Cytoplasm</location>
    </subcellularLocation>
</comment>
<feature type="region of interest" description="Disordered" evidence="4">
    <location>
        <begin position="160"/>
        <end position="189"/>
    </location>
</feature>
<dbReference type="PANTHER" id="PTHR46930:SF1">
    <property type="entry name" value="CDK5 REGULATORY SUBUNIT-ASSOCIATED PROTEIN 2"/>
    <property type="match status" value="1"/>
</dbReference>
<dbReference type="GO" id="GO:0000242">
    <property type="term" value="C:pericentriolar material"/>
    <property type="evidence" value="ECO:0007669"/>
    <property type="project" value="TreeGrafter"/>
</dbReference>
<sequence length="189" mass="21761">MFHLNDLKKENFSLKLRIYFLEERVQQKGEGGRDDVYRRNIELKVQVESLKRELQEKQQALDKTWVAAETQTKGSEAALRRQYEERQRESEHVYELLENKIQLLQEVGAGRAPRRGRVPRAPRSRPRTQEARLARSEADKAAALAAAEAERCRALAARLKEEEEGGARARKDRWVPPSAGALHPGWPRA</sequence>
<feature type="compositionally biased region" description="Basic and acidic residues" evidence="4">
    <location>
        <begin position="160"/>
        <end position="174"/>
    </location>
</feature>
<dbReference type="Ensembl" id="ENSNPET00000004937.1">
    <property type="protein sequence ID" value="ENSNPEP00000004817.1"/>
    <property type="gene ID" value="ENSNPEG00000003677.1"/>
</dbReference>
<feature type="compositionally biased region" description="Basic residues" evidence="4">
    <location>
        <begin position="112"/>
        <end position="126"/>
    </location>
</feature>
<protein>
    <recommendedName>
        <fullName evidence="5">Centrosomin N-terminal motif 1 domain-containing protein</fullName>
    </recommendedName>
</protein>
<reference evidence="6" key="1">
    <citation type="submission" date="2025-08" db="UniProtKB">
        <authorList>
            <consortium name="Ensembl"/>
        </authorList>
    </citation>
    <scope>IDENTIFICATION</scope>
</reference>
<dbReference type="InterPro" id="IPR012943">
    <property type="entry name" value="Cnn_1N"/>
</dbReference>
<dbReference type="GO" id="GO:0000132">
    <property type="term" value="P:establishment of mitotic spindle orientation"/>
    <property type="evidence" value="ECO:0007669"/>
    <property type="project" value="TreeGrafter"/>
</dbReference>
<dbReference type="AlphaFoldDB" id="A0A8C6Z059"/>
<feature type="domain" description="Centrosomin N-terminal motif 1" evidence="5">
    <location>
        <begin position="3"/>
        <end position="65"/>
    </location>
</feature>
<organism evidence="6 7">
    <name type="scientific">Nothoprocta perdicaria</name>
    <name type="common">Chilean tinamou</name>
    <name type="synonym">Crypturus perdicarius</name>
    <dbReference type="NCBI Taxonomy" id="30464"/>
    <lineage>
        <taxon>Eukaryota</taxon>
        <taxon>Metazoa</taxon>
        <taxon>Chordata</taxon>
        <taxon>Craniata</taxon>
        <taxon>Vertebrata</taxon>
        <taxon>Euteleostomi</taxon>
        <taxon>Archelosauria</taxon>
        <taxon>Archosauria</taxon>
        <taxon>Dinosauria</taxon>
        <taxon>Saurischia</taxon>
        <taxon>Theropoda</taxon>
        <taxon>Coelurosauria</taxon>
        <taxon>Aves</taxon>
        <taxon>Palaeognathae</taxon>
        <taxon>Tinamiformes</taxon>
        <taxon>Tinamidae</taxon>
        <taxon>Nothoprocta</taxon>
    </lineage>
</organism>
<dbReference type="GO" id="GO:0007099">
    <property type="term" value="P:centriole replication"/>
    <property type="evidence" value="ECO:0007669"/>
    <property type="project" value="TreeGrafter"/>
</dbReference>
<evidence type="ECO:0000256" key="1">
    <source>
        <dbReference type="ARBA" id="ARBA00004496"/>
    </source>
</evidence>
<evidence type="ECO:0000259" key="5">
    <source>
        <dbReference type="Pfam" id="PF07989"/>
    </source>
</evidence>
<proteinExistence type="predicted"/>
<dbReference type="GO" id="GO:0097431">
    <property type="term" value="C:mitotic spindle pole"/>
    <property type="evidence" value="ECO:0007669"/>
    <property type="project" value="TreeGrafter"/>
</dbReference>
<evidence type="ECO:0000256" key="3">
    <source>
        <dbReference type="SAM" id="Coils"/>
    </source>
</evidence>
<evidence type="ECO:0000313" key="7">
    <source>
        <dbReference type="Proteomes" id="UP000694420"/>
    </source>
</evidence>
<feature type="coiled-coil region" evidence="3">
    <location>
        <begin position="33"/>
        <end position="100"/>
    </location>
</feature>
<feature type="region of interest" description="Disordered" evidence="4">
    <location>
        <begin position="108"/>
        <end position="134"/>
    </location>
</feature>
<evidence type="ECO:0000313" key="6">
    <source>
        <dbReference type="Ensembl" id="ENSNPEP00000004817.1"/>
    </source>
</evidence>
<dbReference type="GO" id="GO:0005737">
    <property type="term" value="C:cytoplasm"/>
    <property type="evidence" value="ECO:0007669"/>
    <property type="project" value="UniProtKB-SubCell"/>
</dbReference>
<dbReference type="GO" id="GO:0046600">
    <property type="term" value="P:negative regulation of centriole replication"/>
    <property type="evidence" value="ECO:0007669"/>
    <property type="project" value="TreeGrafter"/>
</dbReference>